<feature type="compositionally biased region" description="Basic residues" evidence="1">
    <location>
        <begin position="1"/>
        <end position="15"/>
    </location>
</feature>
<dbReference type="AlphaFoldDB" id="A0A9D4UJF6"/>
<dbReference type="EMBL" id="JABFUD020000015">
    <property type="protein sequence ID" value="KAI5068955.1"/>
    <property type="molecule type" value="Genomic_DNA"/>
</dbReference>
<comment type="caution">
    <text evidence="2">The sequence shown here is derived from an EMBL/GenBank/DDBJ whole genome shotgun (WGS) entry which is preliminary data.</text>
</comment>
<sequence>MEEKKRKKHKKKKNRSGQPDDAAAPSTSSETPEVALSDPETDTCPAAEAAGIPPNVLQESPDDPNFLCVELRQVVQQLTTVLHTDARNSFALCGLLDNIRNAYATSQVNLDHTIEQLRGEVLHLNQAASLQKNKEVNLDGDVQHLREEILHLKVMQEAERERKAAEYVEIKQLREEMVNLSEGSVKQLRMVQQMSDIVQQLLKRGQSPVPIDSCQLTHNSAENANVLSLPRFPPSGEEPAVVDSFMPLHGMRGSKLDVASANLEKVNGHHVLKDDLTHLESLTNPPSAQMNGFDFEKTTCSVSSSDSSIVQKHMGVQEREVSAVGSTFVEAPMIQTKPVDDHGLFADRTEFVTGNELRRGENDIHQEISLETIPLICSKICYWC</sequence>
<keyword evidence="3" id="KW-1185">Reference proteome</keyword>
<organism evidence="2 3">
    <name type="scientific">Adiantum capillus-veneris</name>
    <name type="common">Maidenhair fern</name>
    <dbReference type="NCBI Taxonomy" id="13818"/>
    <lineage>
        <taxon>Eukaryota</taxon>
        <taxon>Viridiplantae</taxon>
        <taxon>Streptophyta</taxon>
        <taxon>Embryophyta</taxon>
        <taxon>Tracheophyta</taxon>
        <taxon>Polypodiopsida</taxon>
        <taxon>Polypodiidae</taxon>
        <taxon>Polypodiales</taxon>
        <taxon>Pteridineae</taxon>
        <taxon>Pteridaceae</taxon>
        <taxon>Vittarioideae</taxon>
        <taxon>Adiantum</taxon>
    </lineage>
</organism>
<gene>
    <name evidence="2" type="ORF">GOP47_0015256</name>
</gene>
<proteinExistence type="predicted"/>
<feature type="region of interest" description="Disordered" evidence="1">
    <location>
        <begin position="1"/>
        <end position="58"/>
    </location>
</feature>
<evidence type="ECO:0000256" key="1">
    <source>
        <dbReference type="SAM" id="MobiDB-lite"/>
    </source>
</evidence>
<dbReference type="Proteomes" id="UP000886520">
    <property type="component" value="Chromosome 15"/>
</dbReference>
<dbReference type="OrthoDB" id="10521488at2759"/>
<reference evidence="2" key="1">
    <citation type="submission" date="2021-01" db="EMBL/GenBank/DDBJ databases">
        <title>Adiantum capillus-veneris genome.</title>
        <authorList>
            <person name="Fang Y."/>
            <person name="Liao Q."/>
        </authorList>
    </citation>
    <scope>NUCLEOTIDE SEQUENCE</scope>
    <source>
        <strain evidence="2">H3</strain>
        <tissue evidence="2">Leaf</tissue>
    </source>
</reference>
<evidence type="ECO:0000313" key="2">
    <source>
        <dbReference type="EMBL" id="KAI5068955.1"/>
    </source>
</evidence>
<evidence type="ECO:0000313" key="3">
    <source>
        <dbReference type="Proteomes" id="UP000886520"/>
    </source>
</evidence>
<accession>A0A9D4UJF6</accession>
<protein>
    <submittedName>
        <fullName evidence="2">Uncharacterized protein</fullName>
    </submittedName>
</protein>
<name>A0A9D4UJF6_ADICA</name>